<evidence type="ECO:0000256" key="5">
    <source>
        <dbReference type="ARBA" id="ARBA00023242"/>
    </source>
</evidence>
<feature type="region of interest" description="Disordered" evidence="7">
    <location>
        <begin position="101"/>
        <end position="127"/>
    </location>
</feature>
<proteinExistence type="predicted"/>
<dbReference type="Gene3D" id="3.30.730.10">
    <property type="entry name" value="AP2/ERF domain"/>
    <property type="match status" value="1"/>
</dbReference>
<reference evidence="10" key="2">
    <citation type="submission" date="2013-12" db="EMBL/GenBank/DDBJ databases">
        <authorList>
            <person name="Yu Y."/>
            <person name="Lee S."/>
            <person name="de Baynast K."/>
            <person name="Wissotski M."/>
            <person name="Liu L."/>
            <person name="Talag J."/>
            <person name="Goicoechea J."/>
            <person name="Angelova A."/>
            <person name="Jetty R."/>
            <person name="Kudrna D."/>
            <person name="Golser W."/>
            <person name="Rivera L."/>
            <person name="Zhang J."/>
            <person name="Wing R."/>
        </authorList>
    </citation>
    <scope>NUCLEOTIDE SEQUENCE</scope>
</reference>
<name>A0A0D9VQC1_9ORYZ</name>
<evidence type="ECO:0000256" key="6">
    <source>
        <dbReference type="SAM" id="Coils"/>
    </source>
</evidence>
<evidence type="ECO:0000313" key="9">
    <source>
        <dbReference type="EnsemblPlants" id="LPERR03G05390.1"/>
    </source>
</evidence>
<evidence type="ECO:0000259" key="8">
    <source>
        <dbReference type="PROSITE" id="PS51032"/>
    </source>
</evidence>
<feature type="domain" description="AP2/ERF" evidence="8">
    <location>
        <begin position="115"/>
        <end position="172"/>
    </location>
</feature>
<dbReference type="SMART" id="SM00380">
    <property type="entry name" value="AP2"/>
    <property type="match status" value="1"/>
</dbReference>
<dbReference type="InterPro" id="IPR036955">
    <property type="entry name" value="AP2/ERF_dom_sf"/>
</dbReference>
<dbReference type="SUPFAM" id="SSF54171">
    <property type="entry name" value="DNA-binding domain"/>
    <property type="match status" value="1"/>
</dbReference>
<dbReference type="GO" id="GO:0005634">
    <property type="term" value="C:nucleus"/>
    <property type="evidence" value="ECO:0007669"/>
    <property type="project" value="UniProtKB-SubCell"/>
</dbReference>
<keyword evidence="2" id="KW-0805">Transcription regulation</keyword>
<accession>A0A0D9VQC1</accession>
<reference evidence="9" key="3">
    <citation type="submission" date="2015-04" db="UniProtKB">
        <authorList>
            <consortium name="EnsemblPlants"/>
        </authorList>
    </citation>
    <scope>IDENTIFICATION</scope>
</reference>
<dbReference type="InterPro" id="IPR044808">
    <property type="entry name" value="ERF_plant"/>
</dbReference>
<evidence type="ECO:0000256" key="1">
    <source>
        <dbReference type="ARBA" id="ARBA00004123"/>
    </source>
</evidence>
<evidence type="ECO:0000256" key="3">
    <source>
        <dbReference type="ARBA" id="ARBA00023125"/>
    </source>
</evidence>
<dbReference type="InterPro" id="IPR016177">
    <property type="entry name" value="DNA-bd_dom_sf"/>
</dbReference>
<dbReference type="FunFam" id="3.30.730.10:FF:000001">
    <property type="entry name" value="Ethylene-responsive transcription factor 2"/>
    <property type="match status" value="1"/>
</dbReference>
<dbReference type="GO" id="GO:0003700">
    <property type="term" value="F:DNA-binding transcription factor activity"/>
    <property type="evidence" value="ECO:0007669"/>
    <property type="project" value="InterPro"/>
</dbReference>
<evidence type="ECO:0000256" key="4">
    <source>
        <dbReference type="ARBA" id="ARBA00023163"/>
    </source>
</evidence>
<dbReference type="AlphaFoldDB" id="A0A0D9VQC1"/>
<keyword evidence="5" id="KW-0539">Nucleus</keyword>
<dbReference type="PANTHER" id="PTHR31190">
    <property type="entry name" value="DNA-BINDING DOMAIN"/>
    <property type="match status" value="1"/>
</dbReference>
<evidence type="ECO:0000256" key="2">
    <source>
        <dbReference type="ARBA" id="ARBA00023015"/>
    </source>
</evidence>
<dbReference type="PROSITE" id="PS51032">
    <property type="entry name" value="AP2_ERF"/>
    <property type="match status" value="1"/>
</dbReference>
<feature type="coiled-coil region" evidence="6">
    <location>
        <begin position="222"/>
        <end position="249"/>
    </location>
</feature>
<feature type="region of interest" description="Disordered" evidence="7">
    <location>
        <begin position="26"/>
        <end position="48"/>
    </location>
</feature>
<feature type="compositionally biased region" description="Basic residues" evidence="7">
    <location>
        <begin position="109"/>
        <end position="124"/>
    </location>
</feature>
<dbReference type="eggNOG" id="ENOG502QV26">
    <property type="taxonomic scope" value="Eukaryota"/>
</dbReference>
<dbReference type="EnsemblPlants" id="LPERR03G05390.1">
    <property type="protein sequence ID" value="LPERR03G05390.1"/>
    <property type="gene ID" value="LPERR03G05390"/>
</dbReference>
<dbReference type="PANTHER" id="PTHR31190:SF504">
    <property type="entry name" value="AP2 DOMAIN CONTAINING PROTEIN, EXPRESSED"/>
    <property type="match status" value="1"/>
</dbReference>
<comment type="subcellular location">
    <subcellularLocation>
        <location evidence="1">Nucleus</location>
    </subcellularLocation>
</comment>
<keyword evidence="3" id="KW-0238">DNA-binding</keyword>
<dbReference type="CDD" id="cd00018">
    <property type="entry name" value="AP2"/>
    <property type="match status" value="1"/>
</dbReference>
<keyword evidence="4" id="KW-0804">Transcription</keyword>
<evidence type="ECO:0000256" key="7">
    <source>
        <dbReference type="SAM" id="MobiDB-lite"/>
    </source>
</evidence>
<keyword evidence="10" id="KW-1185">Reference proteome</keyword>
<evidence type="ECO:0000313" key="10">
    <source>
        <dbReference type="Proteomes" id="UP000032180"/>
    </source>
</evidence>
<dbReference type="PRINTS" id="PR00367">
    <property type="entry name" value="ETHRSPELEMNT"/>
</dbReference>
<organism evidence="9 10">
    <name type="scientific">Leersia perrieri</name>
    <dbReference type="NCBI Taxonomy" id="77586"/>
    <lineage>
        <taxon>Eukaryota</taxon>
        <taxon>Viridiplantae</taxon>
        <taxon>Streptophyta</taxon>
        <taxon>Embryophyta</taxon>
        <taxon>Tracheophyta</taxon>
        <taxon>Spermatophyta</taxon>
        <taxon>Magnoliopsida</taxon>
        <taxon>Liliopsida</taxon>
        <taxon>Poales</taxon>
        <taxon>Poaceae</taxon>
        <taxon>BOP clade</taxon>
        <taxon>Oryzoideae</taxon>
        <taxon>Oryzeae</taxon>
        <taxon>Oryzinae</taxon>
        <taxon>Leersia</taxon>
    </lineage>
</organism>
<keyword evidence="6" id="KW-0175">Coiled coil</keyword>
<dbReference type="HOGENOM" id="CLU_886758_0_0_1"/>
<dbReference type="Gramene" id="LPERR03G05390.1">
    <property type="protein sequence ID" value="LPERR03G05390.1"/>
    <property type="gene ID" value="LPERR03G05390"/>
</dbReference>
<dbReference type="GO" id="GO:0003677">
    <property type="term" value="F:DNA binding"/>
    <property type="evidence" value="ECO:0007669"/>
    <property type="project" value="UniProtKB-KW"/>
</dbReference>
<sequence length="259" mass="29311">MCGGAILAEFIPARVRRRLTAADLLPEASSSGSGRRTSWKRKANASSTSYDEFEAEFELFNDDDDTEFELSDSEQEEALDVSSKSKAPSFAFSLISKPQRRVPAAGGGKTRKKNKYRGVRRRPSGRWAAEIRDPAKGRRIWLGTHGSAEEAAMAYDREARRIRGKAARLNFPHRRSSWAIGIGIGIDLNLPPKSDEVVTTMEIMEDSMMVMQMQCCDTAARISECDREMEEIAAVQRELERRMRQVYERRCRLVIDQRG</sequence>
<reference evidence="9 10" key="1">
    <citation type="submission" date="2012-08" db="EMBL/GenBank/DDBJ databases">
        <title>Oryza genome evolution.</title>
        <authorList>
            <person name="Wing R.A."/>
        </authorList>
    </citation>
    <scope>NUCLEOTIDE SEQUENCE</scope>
</reference>
<dbReference type="STRING" id="77586.A0A0D9VQC1"/>
<protein>
    <recommendedName>
        <fullName evidence="8">AP2/ERF domain-containing protein</fullName>
    </recommendedName>
</protein>
<dbReference type="GO" id="GO:0009873">
    <property type="term" value="P:ethylene-activated signaling pathway"/>
    <property type="evidence" value="ECO:0007669"/>
    <property type="project" value="InterPro"/>
</dbReference>
<dbReference type="Proteomes" id="UP000032180">
    <property type="component" value="Chromosome 3"/>
</dbReference>
<dbReference type="Pfam" id="PF00847">
    <property type="entry name" value="AP2"/>
    <property type="match status" value="1"/>
</dbReference>
<dbReference type="InterPro" id="IPR001471">
    <property type="entry name" value="AP2/ERF_dom"/>
</dbReference>